<evidence type="ECO:0000256" key="4">
    <source>
        <dbReference type="ARBA" id="ARBA00012240"/>
    </source>
</evidence>
<evidence type="ECO:0000256" key="5">
    <source>
        <dbReference type="ARBA" id="ARBA00015130"/>
    </source>
</evidence>
<comment type="similarity">
    <text evidence="2 14">Belongs to the LuxS family.</text>
</comment>
<gene>
    <name evidence="14" type="primary">luxS</name>
    <name evidence="15" type="ORF">FTX54_003150</name>
</gene>
<keyword evidence="7 14" id="KW-0479">Metal-binding</keyword>
<dbReference type="HAMAP" id="MF_00091">
    <property type="entry name" value="LuxS"/>
    <property type="match status" value="1"/>
</dbReference>
<dbReference type="EMBL" id="CP144914">
    <property type="protein sequence ID" value="WWD80579.1"/>
    <property type="molecule type" value="Genomic_DNA"/>
</dbReference>
<evidence type="ECO:0000256" key="12">
    <source>
        <dbReference type="ARBA" id="ARBA00030600"/>
    </source>
</evidence>
<feature type="binding site" evidence="14">
    <location>
        <position position="73"/>
    </location>
    <ligand>
        <name>Fe cation</name>
        <dbReference type="ChEBI" id="CHEBI:24875"/>
    </ligand>
</feature>
<evidence type="ECO:0000256" key="2">
    <source>
        <dbReference type="ARBA" id="ARBA00007311"/>
    </source>
</evidence>
<sequence>MKTLYEYRRRFSEVAEKMNVESFNLDHTKVEAPYVRLAGKVEGSKDTIYKYDLRICQPNEEHMDMPSLHSLEHMMAEFSRNHHDHIVDVSPMGCQTGFYLSLINDDNYDEVLELVEQTLRDVLEATEVPACNEVQCGWAASHSLDGAKEIASAMLARRSDWTNVFKEV</sequence>
<reference evidence="15 16" key="1">
    <citation type="submission" date="2024-01" db="EMBL/GenBank/DDBJ databases">
        <title>Complete Genome Sequence of Alkalicoccus halolimnae BZ-SZ-XJ29T, a Moderately Halophilic Bacterium Isolated from a Salt Lake.</title>
        <authorList>
            <person name="Zhao B."/>
        </authorList>
    </citation>
    <scope>NUCLEOTIDE SEQUENCE [LARGE SCALE GENOMIC DNA]</scope>
    <source>
        <strain evidence="15 16">BZ-SZ-XJ29</strain>
    </source>
</reference>
<accession>A0A5C7FDA9</accession>
<dbReference type="OrthoDB" id="9788129at2"/>
<keyword evidence="16" id="KW-1185">Reference proteome</keyword>
<evidence type="ECO:0000256" key="13">
    <source>
        <dbReference type="ARBA" id="ARBA00031777"/>
    </source>
</evidence>
<evidence type="ECO:0000256" key="6">
    <source>
        <dbReference type="ARBA" id="ARBA00022654"/>
    </source>
</evidence>
<dbReference type="PRINTS" id="PR01487">
    <property type="entry name" value="LUXSPROTEIN"/>
</dbReference>
<evidence type="ECO:0000256" key="1">
    <source>
        <dbReference type="ARBA" id="ARBA00000297"/>
    </source>
</evidence>
<keyword evidence="10 14" id="KW-0456">Lyase</keyword>
<dbReference type="NCBIfam" id="NF002604">
    <property type="entry name" value="PRK02260.1-4"/>
    <property type="match status" value="1"/>
</dbReference>
<evidence type="ECO:0000256" key="3">
    <source>
        <dbReference type="ARBA" id="ARBA00011738"/>
    </source>
</evidence>
<dbReference type="RefSeq" id="WP_147804957.1">
    <property type="nucleotide sequence ID" value="NZ_CP144914.1"/>
</dbReference>
<dbReference type="KEGG" id="ahal:FTX54_003150"/>
<evidence type="ECO:0000313" key="15">
    <source>
        <dbReference type="EMBL" id="WWD80579.1"/>
    </source>
</evidence>
<evidence type="ECO:0000256" key="9">
    <source>
        <dbReference type="ARBA" id="ARBA00023004"/>
    </source>
</evidence>
<feature type="binding site" evidence="14">
    <location>
        <position position="69"/>
    </location>
    <ligand>
        <name>Fe cation</name>
        <dbReference type="ChEBI" id="CHEBI:24875"/>
    </ligand>
</feature>
<dbReference type="InterPro" id="IPR003815">
    <property type="entry name" value="S-ribosylhomocysteinase"/>
</dbReference>
<dbReference type="EC" id="4.4.1.21" evidence="4 14"/>
<protein>
    <recommendedName>
        <fullName evidence="5 14">S-ribosylhomocysteine lyase</fullName>
        <ecNumber evidence="4 14">4.4.1.21</ecNumber>
    </recommendedName>
    <alternativeName>
        <fullName evidence="12 14">AI-2 synthesis protein</fullName>
    </alternativeName>
    <alternativeName>
        <fullName evidence="13 14">Autoinducer-2 production protein LuxS</fullName>
    </alternativeName>
</protein>
<dbReference type="Gene3D" id="3.30.1360.80">
    <property type="entry name" value="S-ribosylhomocysteinase (LuxS)"/>
    <property type="match status" value="1"/>
</dbReference>
<feature type="binding site" evidence="14">
    <location>
        <position position="136"/>
    </location>
    <ligand>
        <name>Fe cation</name>
        <dbReference type="ChEBI" id="CHEBI:24875"/>
    </ligand>
</feature>
<evidence type="ECO:0000256" key="7">
    <source>
        <dbReference type="ARBA" id="ARBA00022723"/>
    </source>
</evidence>
<dbReference type="PIRSF" id="PIRSF006160">
    <property type="entry name" value="AI2"/>
    <property type="match status" value="1"/>
</dbReference>
<dbReference type="Pfam" id="PF02664">
    <property type="entry name" value="LuxS"/>
    <property type="match status" value="1"/>
</dbReference>
<proteinExistence type="inferred from homology"/>
<organism evidence="15 16">
    <name type="scientific">Alkalicoccus halolimnae</name>
    <dbReference type="NCBI Taxonomy" id="1667239"/>
    <lineage>
        <taxon>Bacteria</taxon>
        <taxon>Bacillati</taxon>
        <taxon>Bacillota</taxon>
        <taxon>Bacilli</taxon>
        <taxon>Bacillales</taxon>
        <taxon>Bacillaceae</taxon>
        <taxon>Alkalicoccus</taxon>
    </lineage>
</organism>
<keyword evidence="9 14" id="KW-0408">Iron</keyword>
<dbReference type="AlphaFoldDB" id="A0A5C7FDA9"/>
<evidence type="ECO:0000256" key="11">
    <source>
        <dbReference type="ARBA" id="ARBA00024654"/>
    </source>
</evidence>
<dbReference type="SUPFAM" id="SSF63411">
    <property type="entry name" value="LuxS/MPP-like metallohydrolase"/>
    <property type="match status" value="1"/>
</dbReference>
<dbReference type="Proteomes" id="UP000321816">
    <property type="component" value="Chromosome"/>
</dbReference>
<evidence type="ECO:0000256" key="8">
    <source>
        <dbReference type="ARBA" id="ARBA00022929"/>
    </source>
</evidence>
<keyword evidence="8 14" id="KW-0071">Autoinducer synthesis</keyword>
<dbReference type="PANTHER" id="PTHR35799">
    <property type="entry name" value="S-RIBOSYLHOMOCYSTEINE LYASE"/>
    <property type="match status" value="1"/>
</dbReference>
<comment type="catalytic activity">
    <reaction evidence="1 14">
        <text>S-(5-deoxy-D-ribos-5-yl)-L-homocysteine = (S)-4,5-dihydroxypentane-2,3-dione + L-homocysteine</text>
        <dbReference type="Rhea" id="RHEA:17753"/>
        <dbReference type="ChEBI" id="CHEBI:29484"/>
        <dbReference type="ChEBI" id="CHEBI:58195"/>
        <dbReference type="ChEBI" id="CHEBI:58199"/>
        <dbReference type="EC" id="4.4.1.21"/>
    </reaction>
</comment>
<evidence type="ECO:0000256" key="14">
    <source>
        <dbReference type="HAMAP-Rule" id="MF_00091"/>
    </source>
</evidence>
<dbReference type="GO" id="GO:0009372">
    <property type="term" value="P:quorum sensing"/>
    <property type="evidence" value="ECO:0007669"/>
    <property type="project" value="UniProtKB-UniRule"/>
</dbReference>
<evidence type="ECO:0000313" key="16">
    <source>
        <dbReference type="Proteomes" id="UP000321816"/>
    </source>
</evidence>
<dbReference type="GO" id="GO:0005506">
    <property type="term" value="F:iron ion binding"/>
    <property type="evidence" value="ECO:0007669"/>
    <property type="project" value="InterPro"/>
</dbReference>
<comment type="cofactor">
    <cofactor evidence="14">
        <name>Fe cation</name>
        <dbReference type="ChEBI" id="CHEBI:24875"/>
    </cofactor>
    <text evidence="14">Binds 1 Fe cation per subunit.</text>
</comment>
<dbReference type="GO" id="GO:0043768">
    <property type="term" value="F:S-ribosylhomocysteine lyase activity"/>
    <property type="evidence" value="ECO:0007669"/>
    <property type="project" value="UniProtKB-UniRule"/>
</dbReference>
<evidence type="ECO:0000256" key="10">
    <source>
        <dbReference type="ARBA" id="ARBA00023239"/>
    </source>
</evidence>
<keyword evidence="6 14" id="KW-0673">Quorum sensing</keyword>
<dbReference type="InterPro" id="IPR037005">
    <property type="entry name" value="LuxS_sf"/>
</dbReference>
<name>A0A5C7FDA9_9BACI</name>
<comment type="function">
    <text evidence="11 14">Involved in the synthesis of autoinducer 2 (AI-2) which is secreted by bacteria and is used to communicate both the cell density and the metabolic potential of the environment. The regulation of gene expression in response to changes in cell density is called quorum sensing. Catalyzes the transformation of S-ribosylhomocysteine (RHC) to homocysteine (HC) and 4,5-dihydroxy-2,3-pentadione (DPD).</text>
</comment>
<dbReference type="PANTHER" id="PTHR35799:SF1">
    <property type="entry name" value="S-RIBOSYLHOMOCYSTEINE LYASE"/>
    <property type="match status" value="1"/>
</dbReference>
<dbReference type="InterPro" id="IPR011249">
    <property type="entry name" value="Metalloenz_LuxS/M16"/>
</dbReference>
<comment type="subunit">
    <text evidence="3 14">Homodimer.</text>
</comment>